<comment type="subcellular location">
    <subcellularLocation>
        <location evidence="1 11">Cell outer membrane</location>
        <topology evidence="1 11">Multi-pass membrane protein</topology>
    </subcellularLocation>
</comment>
<dbReference type="GO" id="GO:0009279">
    <property type="term" value="C:cell outer membrane"/>
    <property type="evidence" value="ECO:0007669"/>
    <property type="project" value="UniProtKB-SubCell"/>
</dbReference>
<dbReference type="SUPFAM" id="SSF56935">
    <property type="entry name" value="Porins"/>
    <property type="match status" value="1"/>
</dbReference>
<dbReference type="Gene3D" id="2.40.170.20">
    <property type="entry name" value="TonB-dependent receptor, beta-barrel domain"/>
    <property type="match status" value="1"/>
</dbReference>
<keyword evidence="16" id="KW-0675">Receptor</keyword>
<keyword evidence="17" id="KW-1185">Reference proteome</keyword>
<evidence type="ECO:0000256" key="13">
    <source>
        <dbReference type="SAM" id="SignalP"/>
    </source>
</evidence>
<accession>A0A7W9EDW3</accession>
<keyword evidence="9 11" id="KW-0472">Membrane</keyword>
<evidence type="ECO:0000256" key="11">
    <source>
        <dbReference type="PROSITE-ProRule" id="PRU01360"/>
    </source>
</evidence>
<evidence type="ECO:0000256" key="5">
    <source>
        <dbReference type="ARBA" id="ARBA00022692"/>
    </source>
</evidence>
<dbReference type="PANTHER" id="PTHR32552">
    <property type="entry name" value="FERRICHROME IRON RECEPTOR-RELATED"/>
    <property type="match status" value="1"/>
</dbReference>
<feature type="domain" description="TonB-dependent receptor plug" evidence="15">
    <location>
        <begin position="41"/>
        <end position="148"/>
    </location>
</feature>
<sequence>MISNRIRASIFLLLAGAASPAFAQEDSGEIVVTAQRRAERLQDIGVSVTALSGDQLKQLGVMSSTDLGAQTSGLQVVPANGGSTIYFSLRGVSQSDFGDQQESPVATYVDDVYLGQPAGAGFLLFDMERVEVLRGPQGTLFGRNATGGLVHFISKKPTFEPDGYLTAGVGSYGEYRGEGAFGAGIGEQVAFRLSLAGKHHDGYIENRLGKDLGNDNELGGRLQLLIKPSPDLDVLLNVRGTRLEARGGGYEHVTSTLGADGLGRFIGLDENPFGTCNGCDPVGYVDTDDDLYAGDYDYLGYTRVDTRAATGKLEWSLGDVTLHSITDYSHLTKRYSEDSDSGPVDYITSTTRSKVRQFSQEFRLDGTAGQFRWNGGLYYLSLVGDYGSLARLAPFDSQFLSDFKQKTRSFAAYGQVEYSFNDQLTAIGGFRWTEERKSLDYVTTLFNNAGDDLGELLAFNPDLYPEARNNKGDWSARAQLNYKPSSDLLLYASWNRGLKSGGFNAPQVYSGIDDISQLRFDSEVLNAYEGGSKWTLPNRLGHLNGALFYYDYQNYQAFDFQGLTQFLFNADASIKGGEAELFLTPVDGLTASGGVTFLQARAKNIPLPNGSFRTRKLPFAPQWSFSAMLRYEWKLGGATASAQVDAKYMSGHYFSIANASTTYQGKYVVPNARIGLDFADGSYSIAAFVKNFTGTKYSTINYDLSSLGLTERFMGRPRWFGVEVNYKIK</sequence>
<evidence type="ECO:0000256" key="10">
    <source>
        <dbReference type="ARBA" id="ARBA00023237"/>
    </source>
</evidence>
<dbReference type="GO" id="GO:0006826">
    <property type="term" value="P:iron ion transport"/>
    <property type="evidence" value="ECO:0007669"/>
    <property type="project" value="UniProtKB-KW"/>
</dbReference>
<dbReference type="InterPro" id="IPR039426">
    <property type="entry name" value="TonB-dep_rcpt-like"/>
</dbReference>
<keyword evidence="6" id="KW-0408">Iron</keyword>
<keyword evidence="3 11" id="KW-1134">Transmembrane beta strand</keyword>
<keyword evidence="2 11" id="KW-0813">Transport</keyword>
<dbReference type="InterPro" id="IPR000531">
    <property type="entry name" value="Beta-barrel_TonB"/>
</dbReference>
<reference evidence="16 17" key="1">
    <citation type="submission" date="2020-08" db="EMBL/GenBank/DDBJ databases">
        <title>Genomic Encyclopedia of Type Strains, Phase IV (KMG-IV): sequencing the most valuable type-strain genomes for metagenomic binning, comparative biology and taxonomic classification.</title>
        <authorList>
            <person name="Goeker M."/>
        </authorList>
    </citation>
    <scope>NUCLEOTIDE SEQUENCE [LARGE SCALE GENOMIC DNA]</scope>
    <source>
        <strain evidence="16 17">DSM 25079</strain>
    </source>
</reference>
<dbReference type="Proteomes" id="UP000549617">
    <property type="component" value="Unassembled WGS sequence"/>
</dbReference>
<keyword evidence="10 11" id="KW-0998">Cell outer membrane</keyword>
<keyword evidence="13" id="KW-0732">Signal</keyword>
<dbReference type="Pfam" id="PF07715">
    <property type="entry name" value="Plug"/>
    <property type="match status" value="1"/>
</dbReference>
<evidence type="ECO:0000256" key="1">
    <source>
        <dbReference type="ARBA" id="ARBA00004571"/>
    </source>
</evidence>
<dbReference type="RefSeq" id="WP_184017231.1">
    <property type="nucleotide sequence ID" value="NZ_JACIJC010000002.1"/>
</dbReference>
<keyword evidence="7" id="KW-0406">Ion transport</keyword>
<feature type="signal peptide" evidence="13">
    <location>
        <begin position="1"/>
        <end position="23"/>
    </location>
</feature>
<keyword evidence="4" id="KW-0410">Iron transport</keyword>
<evidence type="ECO:0000256" key="8">
    <source>
        <dbReference type="ARBA" id="ARBA00023077"/>
    </source>
</evidence>
<organism evidence="16 17">
    <name type="scientific">Sphingobium boeckii</name>
    <dbReference type="NCBI Taxonomy" id="1082345"/>
    <lineage>
        <taxon>Bacteria</taxon>
        <taxon>Pseudomonadati</taxon>
        <taxon>Pseudomonadota</taxon>
        <taxon>Alphaproteobacteria</taxon>
        <taxon>Sphingomonadales</taxon>
        <taxon>Sphingomonadaceae</taxon>
        <taxon>Sphingobium</taxon>
    </lineage>
</organism>
<evidence type="ECO:0000313" key="16">
    <source>
        <dbReference type="EMBL" id="MBB5685698.1"/>
    </source>
</evidence>
<protein>
    <submittedName>
        <fullName evidence="16">Iron complex outermembrane receptor protein</fullName>
    </submittedName>
</protein>
<dbReference type="InterPro" id="IPR012910">
    <property type="entry name" value="Plug_dom"/>
</dbReference>
<dbReference type="AlphaFoldDB" id="A0A7W9EDW3"/>
<comment type="caution">
    <text evidence="16">The sequence shown here is derived from an EMBL/GenBank/DDBJ whole genome shotgun (WGS) entry which is preliminary data.</text>
</comment>
<evidence type="ECO:0000259" key="15">
    <source>
        <dbReference type="Pfam" id="PF07715"/>
    </source>
</evidence>
<dbReference type="EMBL" id="JACIJC010000002">
    <property type="protein sequence ID" value="MBB5685698.1"/>
    <property type="molecule type" value="Genomic_DNA"/>
</dbReference>
<gene>
    <name evidence="16" type="ORF">FHS49_001706</name>
</gene>
<feature type="domain" description="TonB-dependent receptor-like beta-barrel" evidence="14">
    <location>
        <begin position="264"/>
        <end position="691"/>
    </location>
</feature>
<dbReference type="PROSITE" id="PS52016">
    <property type="entry name" value="TONB_DEPENDENT_REC_3"/>
    <property type="match status" value="1"/>
</dbReference>
<evidence type="ECO:0000256" key="12">
    <source>
        <dbReference type="RuleBase" id="RU003357"/>
    </source>
</evidence>
<evidence type="ECO:0000256" key="9">
    <source>
        <dbReference type="ARBA" id="ARBA00023136"/>
    </source>
</evidence>
<keyword evidence="8 12" id="KW-0798">TonB box</keyword>
<dbReference type="Pfam" id="PF00593">
    <property type="entry name" value="TonB_dep_Rec_b-barrel"/>
    <property type="match status" value="1"/>
</dbReference>
<evidence type="ECO:0000256" key="3">
    <source>
        <dbReference type="ARBA" id="ARBA00022452"/>
    </source>
</evidence>
<evidence type="ECO:0000256" key="7">
    <source>
        <dbReference type="ARBA" id="ARBA00023065"/>
    </source>
</evidence>
<dbReference type="CDD" id="cd01347">
    <property type="entry name" value="ligand_gated_channel"/>
    <property type="match status" value="1"/>
</dbReference>
<dbReference type="InterPro" id="IPR036942">
    <property type="entry name" value="Beta-barrel_TonB_sf"/>
</dbReference>
<comment type="similarity">
    <text evidence="11 12">Belongs to the TonB-dependent receptor family.</text>
</comment>
<feature type="chain" id="PRO_5030779543" evidence="13">
    <location>
        <begin position="24"/>
        <end position="729"/>
    </location>
</feature>
<evidence type="ECO:0000256" key="4">
    <source>
        <dbReference type="ARBA" id="ARBA00022496"/>
    </source>
</evidence>
<dbReference type="PANTHER" id="PTHR32552:SF81">
    <property type="entry name" value="TONB-DEPENDENT OUTER MEMBRANE RECEPTOR"/>
    <property type="match status" value="1"/>
</dbReference>
<evidence type="ECO:0000256" key="2">
    <source>
        <dbReference type="ARBA" id="ARBA00022448"/>
    </source>
</evidence>
<evidence type="ECO:0000259" key="14">
    <source>
        <dbReference type="Pfam" id="PF00593"/>
    </source>
</evidence>
<proteinExistence type="inferred from homology"/>
<evidence type="ECO:0000313" key="17">
    <source>
        <dbReference type="Proteomes" id="UP000549617"/>
    </source>
</evidence>
<keyword evidence="5 11" id="KW-0812">Transmembrane</keyword>
<name>A0A7W9EDW3_9SPHN</name>
<evidence type="ECO:0000256" key="6">
    <source>
        <dbReference type="ARBA" id="ARBA00023004"/>
    </source>
</evidence>